<keyword evidence="2" id="KW-1185">Reference proteome</keyword>
<gene>
    <name evidence="1" type="ORF">KK062_06890</name>
</gene>
<protein>
    <submittedName>
        <fullName evidence="1">Uncharacterized protein</fullName>
    </submittedName>
</protein>
<dbReference type="EMBL" id="JAHESE010000004">
    <property type="protein sequence ID" value="MBT1707939.1"/>
    <property type="molecule type" value="Genomic_DNA"/>
</dbReference>
<evidence type="ECO:0000313" key="1">
    <source>
        <dbReference type="EMBL" id="MBT1707939.1"/>
    </source>
</evidence>
<organism evidence="1 2">
    <name type="scientific">Dawidia cretensis</name>
    <dbReference type="NCBI Taxonomy" id="2782350"/>
    <lineage>
        <taxon>Bacteria</taxon>
        <taxon>Pseudomonadati</taxon>
        <taxon>Bacteroidota</taxon>
        <taxon>Cytophagia</taxon>
        <taxon>Cytophagales</taxon>
        <taxon>Chryseotaleaceae</taxon>
        <taxon>Dawidia</taxon>
    </lineage>
</organism>
<dbReference type="AlphaFoldDB" id="A0AAP2GP41"/>
<dbReference type="RefSeq" id="WP_254083530.1">
    <property type="nucleotide sequence ID" value="NZ_JAHESE010000004.1"/>
</dbReference>
<sequence length="65" mass="7515">MKFDRIMLYSTDVARLTGRSERQARTMIARIRLDIGKAPGQPITVQEYCQYTGISEDEVIRHLSK</sequence>
<reference evidence="1 2" key="1">
    <citation type="submission" date="2021-05" db="EMBL/GenBank/DDBJ databases">
        <title>A Polyphasic approach of four new species of the genus Ohtaekwangia: Ohtaekwangia histidinii sp. nov., Ohtaekwangia cretensis sp. nov., Ohtaekwangia indiensis sp. nov., Ohtaekwangia reichenbachii sp. nov. from diverse environment.</title>
        <authorList>
            <person name="Octaviana S."/>
        </authorList>
    </citation>
    <scope>NUCLEOTIDE SEQUENCE [LARGE SCALE GENOMIC DNA]</scope>
    <source>
        <strain evidence="1 2">PWU5</strain>
    </source>
</reference>
<name>A0AAP2GP41_9BACT</name>
<proteinExistence type="predicted"/>
<comment type="caution">
    <text evidence="1">The sequence shown here is derived from an EMBL/GenBank/DDBJ whole genome shotgun (WGS) entry which is preliminary data.</text>
</comment>
<evidence type="ECO:0000313" key="2">
    <source>
        <dbReference type="Proteomes" id="UP001319080"/>
    </source>
</evidence>
<accession>A0AAP2GP41</accession>
<dbReference type="Proteomes" id="UP001319080">
    <property type="component" value="Unassembled WGS sequence"/>
</dbReference>